<dbReference type="RefSeq" id="WP_259054529.1">
    <property type="nucleotide sequence ID" value="NZ_JANUCT010000005.1"/>
</dbReference>
<dbReference type="GO" id="GO:0015385">
    <property type="term" value="F:sodium:proton antiporter activity"/>
    <property type="evidence" value="ECO:0007669"/>
    <property type="project" value="TreeGrafter"/>
</dbReference>
<evidence type="ECO:0000256" key="6">
    <source>
        <dbReference type="ARBA" id="ARBA00022989"/>
    </source>
</evidence>
<name>A0AAE3HIF9_9GAMM</name>
<comment type="subcellular location">
    <subcellularLocation>
        <location evidence="1 8">Cell membrane</location>
        <topology evidence="1 8">Multi-pass membrane protein</topology>
    </subcellularLocation>
</comment>
<keyword evidence="8" id="KW-0050">Antiport</keyword>
<keyword evidence="6 9" id="KW-1133">Transmembrane helix</keyword>
<protein>
    <submittedName>
        <fullName evidence="10">Multicomponent Na+:H+ antiporter subunit F</fullName>
    </submittedName>
</protein>
<keyword evidence="5 9" id="KW-0812">Transmembrane</keyword>
<evidence type="ECO:0000256" key="3">
    <source>
        <dbReference type="ARBA" id="ARBA00022448"/>
    </source>
</evidence>
<evidence type="ECO:0000256" key="4">
    <source>
        <dbReference type="ARBA" id="ARBA00022475"/>
    </source>
</evidence>
<evidence type="ECO:0000256" key="5">
    <source>
        <dbReference type="ARBA" id="ARBA00022692"/>
    </source>
</evidence>
<accession>A0AAE3HIF9</accession>
<dbReference type="Pfam" id="PF04066">
    <property type="entry name" value="MrpF_PhaF"/>
    <property type="match status" value="1"/>
</dbReference>
<evidence type="ECO:0000256" key="7">
    <source>
        <dbReference type="ARBA" id="ARBA00023136"/>
    </source>
</evidence>
<dbReference type="AlphaFoldDB" id="A0AAE3HIF9"/>
<evidence type="ECO:0000256" key="2">
    <source>
        <dbReference type="ARBA" id="ARBA00009212"/>
    </source>
</evidence>
<dbReference type="PANTHER" id="PTHR34702:SF1">
    <property type="entry name" value="NA(+)_H(+) ANTIPORTER SUBUNIT F"/>
    <property type="match status" value="1"/>
</dbReference>
<feature type="transmembrane region" description="Helical" evidence="9">
    <location>
        <begin position="59"/>
        <end position="81"/>
    </location>
</feature>
<evidence type="ECO:0000313" key="11">
    <source>
        <dbReference type="Proteomes" id="UP001204445"/>
    </source>
</evidence>
<dbReference type="Proteomes" id="UP001204445">
    <property type="component" value="Unassembled WGS sequence"/>
</dbReference>
<dbReference type="PANTHER" id="PTHR34702">
    <property type="entry name" value="NA(+)/H(+) ANTIPORTER SUBUNIT F1"/>
    <property type="match status" value="1"/>
</dbReference>
<gene>
    <name evidence="10" type="ORF">J2T55_000933</name>
</gene>
<feature type="transmembrane region" description="Helical" evidence="9">
    <location>
        <begin position="34"/>
        <end position="53"/>
    </location>
</feature>
<dbReference type="GO" id="GO:0005886">
    <property type="term" value="C:plasma membrane"/>
    <property type="evidence" value="ECO:0007669"/>
    <property type="project" value="UniProtKB-SubCell"/>
</dbReference>
<dbReference type="InterPro" id="IPR007208">
    <property type="entry name" value="MrpF/PhaF-like"/>
</dbReference>
<keyword evidence="11" id="KW-1185">Reference proteome</keyword>
<sequence>MEWVVTLTFIMLALSLLLAFVRLVLGPSLPDRVVALELLALITVAFSVVYAVHVDVAHFLDVALVLALTGFMAAVGFSRFLERGGTRDE</sequence>
<dbReference type="EMBL" id="JANUCT010000005">
    <property type="protein sequence ID" value="MCS3902925.1"/>
    <property type="molecule type" value="Genomic_DNA"/>
</dbReference>
<evidence type="ECO:0000256" key="1">
    <source>
        <dbReference type="ARBA" id="ARBA00004651"/>
    </source>
</evidence>
<evidence type="ECO:0000256" key="9">
    <source>
        <dbReference type="SAM" id="Phobius"/>
    </source>
</evidence>
<feature type="transmembrane region" description="Helical" evidence="9">
    <location>
        <begin position="6"/>
        <end position="25"/>
    </location>
</feature>
<proteinExistence type="inferred from homology"/>
<comment type="caution">
    <text evidence="10">The sequence shown here is derived from an EMBL/GenBank/DDBJ whole genome shotgun (WGS) entry which is preliminary data.</text>
</comment>
<comment type="similarity">
    <text evidence="2 8">Belongs to the CPA3 antiporters (TC 2.A.63) subunit F family.</text>
</comment>
<keyword evidence="4 8" id="KW-1003">Cell membrane</keyword>
<evidence type="ECO:0000313" key="10">
    <source>
        <dbReference type="EMBL" id="MCS3902925.1"/>
    </source>
</evidence>
<dbReference type="PIRSF" id="PIRSF028784">
    <property type="entry name" value="MrpF"/>
    <property type="match status" value="1"/>
</dbReference>
<organism evidence="10 11">
    <name type="scientific">Methylohalomonas lacus</name>
    <dbReference type="NCBI Taxonomy" id="398773"/>
    <lineage>
        <taxon>Bacteria</taxon>
        <taxon>Pseudomonadati</taxon>
        <taxon>Pseudomonadota</taxon>
        <taxon>Gammaproteobacteria</taxon>
        <taxon>Methylohalomonadales</taxon>
        <taxon>Methylohalomonadaceae</taxon>
        <taxon>Methylohalomonas</taxon>
    </lineage>
</organism>
<keyword evidence="3 8" id="KW-0813">Transport</keyword>
<keyword evidence="8" id="KW-0406">Ion transport</keyword>
<keyword evidence="7 8" id="KW-0472">Membrane</keyword>
<evidence type="ECO:0000256" key="8">
    <source>
        <dbReference type="PIRNR" id="PIRNR028784"/>
    </source>
</evidence>
<reference evidence="10" key="1">
    <citation type="submission" date="2022-08" db="EMBL/GenBank/DDBJ databases">
        <title>Genomic Encyclopedia of Type Strains, Phase III (KMG-III): the genomes of soil and plant-associated and newly described type strains.</title>
        <authorList>
            <person name="Whitman W."/>
        </authorList>
    </citation>
    <scope>NUCLEOTIDE SEQUENCE</scope>
    <source>
        <strain evidence="10">HMT 1</strain>
    </source>
</reference>